<feature type="region of interest" description="Disordered" evidence="3">
    <location>
        <begin position="1"/>
        <end position="63"/>
    </location>
</feature>
<dbReference type="OrthoDB" id="546434at2759"/>
<evidence type="ECO:0000313" key="6">
    <source>
        <dbReference type="Proteomes" id="UP000271241"/>
    </source>
</evidence>
<sequence>MLPEYQGCGAAYEAKDGRSAREFPEVPVGQGKQPSRTPIRRKRQFRSNSSSGDGGDQGARAPVCVIPGTQNATTRQYGLQSAPPLSAPVEVSQVPGGALFGTSQITYTRSNEALASIAESQSLSGPAFEPPASPYSATPAGKHRPTHPSSPLRQAKSIDKLAGTSLPPASVSPSGQIPRAQRQPHRTTRLPNNAMPTVHEDVTYARKDSLSAPPPIGAAINGEHPVSPLMMVDVLTPRAATQAAAAFETMIRPDAAPNPTPTGASVAPGLFSPVTPQSAISTDSPREEHQATPPPIQFRRKASKFFGVDECDVEKAAAERPRTPWFLKSEYTSLDLMYNMEGTVSSGTLKALVDQLTPHDSTAESMFTRTFLTCFRLFCKPTEFVHLLFMRYALKPPSNLTDDEHKMWIEKKLIPVRLRVFNVVKLWLEAYWVQPTDDECLRDLKRFAAGPVMHMSPQLAKRMLVTIKKKLRPISKTPRRGSPRALQTSAPVMDDTQSFHQVLPGFANPPAGLQGKMFTFVEIDPIDMASQLTLMEWDFFAKLEAPELLGQEFSKKEDSSAVNVKAMIAFTRHVSSIREQ</sequence>
<proteinExistence type="predicted"/>
<evidence type="ECO:0000256" key="3">
    <source>
        <dbReference type="SAM" id="MobiDB-lite"/>
    </source>
</evidence>
<dbReference type="Pfam" id="PF00617">
    <property type="entry name" value="RasGEF"/>
    <property type="match status" value="1"/>
</dbReference>
<dbReference type="InterPro" id="IPR001895">
    <property type="entry name" value="RASGEF_cat_dom"/>
</dbReference>
<dbReference type="Proteomes" id="UP000271241">
    <property type="component" value="Unassembled WGS sequence"/>
</dbReference>
<evidence type="ECO:0000256" key="1">
    <source>
        <dbReference type="ARBA" id="ARBA00022658"/>
    </source>
</evidence>
<organism evidence="5 6">
    <name type="scientific">Thamnocephalis sphaerospora</name>
    <dbReference type="NCBI Taxonomy" id="78915"/>
    <lineage>
        <taxon>Eukaryota</taxon>
        <taxon>Fungi</taxon>
        <taxon>Fungi incertae sedis</taxon>
        <taxon>Zoopagomycota</taxon>
        <taxon>Zoopagomycotina</taxon>
        <taxon>Zoopagomycetes</taxon>
        <taxon>Zoopagales</taxon>
        <taxon>Sigmoideomycetaceae</taxon>
        <taxon>Thamnocephalis</taxon>
    </lineage>
</organism>
<dbReference type="PANTHER" id="PTHR23113:SF368">
    <property type="entry name" value="CELL DIVISION CONTROL PROTEIN 25"/>
    <property type="match status" value="1"/>
</dbReference>
<dbReference type="GO" id="GO:0005886">
    <property type="term" value="C:plasma membrane"/>
    <property type="evidence" value="ECO:0007669"/>
    <property type="project" value="TreeGrafter"/>
</dbReference>
<dbReference type="AlphaFoldDB" id="A0A4P9XFT3"/>
<evidence type="ECO:0000259" key="4">
    <source>
        <dbReference type="PROSITE" id="PS50212"/>
    </source>
</evidence>
<keyword evidence="6" id="KW-1185">Reference proteome</keyword>
<dbReference type="SUPFAM" id="SSF48366">
    <property type="entry name" value="Ras GEF"/>
    <property type="match status" value="1"/>
</dbReference>
<dbReference type="GO" id="GO:0007265">
    <property type="term" value="P:Ras protein signal transduction"/>
    <property type="evidence" value="ECO:0007669"/>
    <property type="project" value="TreeGrafter"/>
</dbReference>
<dbReference type="SMART" id="SM00229">
    <property type="entry name" value="RasGEFN"/>
    <property type="match status" value="1"/>
</dbReference>
<reference evidence="6" key="1">
    <citation type="journal article" date="2018" name="Nat. Microbiol.">
        <title>Leveraging single-cell genomics to expand the fungal tree of life.</title>
        <authorList>
            <person name="Ahrendt S.R."/>
            <person name="Quandt C.A."/>
            <person name="Ciobanu D."/>
            <person name="Clum A."/>
            <person name="Salamov A."/>
            <person name="Andreopoulos B."/>
            <person name="Cheng J.F."/>
            <person name="Woyke T."/>
            <person name="Pelin A."/>
            <person name="Henrissat B."/>
            <person name="Reynolds N.K."/>
            <person name="Benny G.L."/>
            <person name="Smith M.E."/>
            <person name="James T.Y."/>
            <person name="Grigoriev I.V."/>
        </authorList>
    </citation>
    <scope>NUCLEOTIDE SEQUENCE [LARGE SCALE GENOMIC DNA]</scope>
    <source>
        <strain evidence="6">RSA 1356</strain>
    </source>
</reference>
<dbReference type="CDD" id="cd06224">
    <property type="entry name" value="REM"/>
    <property type="match status" value="1"/>
</dbReference>
<dbReference type="Gene3D" id="1.20.870.10">
    <property type="entry name" value="Son of sevenless (SoS) protein Chain: S domain 1"/>
    <property type="match status" value="1"/>
</dbReference>
<dbReference type="InterPro" id="IPR036964">
    <property type="entry name" value="RASGEF_cat_dom_sf"/>
</dbReference>
<dbReference type="InterPro" id="IPR023578">
    <property type="entry name" value="Ras_GEF_dom_sf"/>
</dbReference>
<evidence type="ECO:0000313" key="5">
    <source>
        <dbReference type="EMBL" id="RKP04475.1"/>
    </source>
</evidence>
<dbReference type="InterPro" id="IPR008937">
    <property type="entry name" value="Ras-like_GEF"/>
</dbReference>
<feature type="domain" description="N-terminal Ras-GEF" evidence="4">
    <location>
        <begin position="340"/>
        <end position="472"/>
    </location>
</feature>
<evidence type="ECO:0000256" key="2">
    <source>
        <dbReference type="PROSITE-ProRule" id="PRU00135"/>
    </source>
</evidence>
<dbReference type="PANTHER" id="PTHR23113">
    <property type="entry name" value="GUANINE NUCLEOTIDE EXCHANGE FACTOR"/>
    <property type="match status" value="1"/>
</dbReference>
<dbReference type="GO" id="GO:0005085">
    <property type="term" value="F:guanyl-nucleotide exchange factor activity"/>
    <property type="evidence" value="ECO:0007669"/>
    <property type="project" value="UniProtKB-KW"/>
</dbReference>
<dbReference type="STRING" id="78915.A0A4P9XFT3"/>
<dbReference type="PROSITE" id="PS50212">
    <property type="entry name" value="RASGEF_NTER"/>
    <property type="match status" value="1"/>
</dbReference>
<dbReference type="Gene3D" id="1.10.840.10">
    <property type="entry name" value="Ras guanine-nucleotide exchange factors catalytic domain"/>
    <property type="match status" value="1"/>
</dbReference>
<accession>A0A4P9XFT3</accession>
<dbReference type="EMBL" id="KZ993702">
    <property type="protein sequence ID" value="RKP04475.1"/>
    <property type="molecule type" value="Genomic_DNA"/>
</dbReference>
<name>A0A4P9XFT3_9FUNG</name>
<keyword evidence="1 2" id="KW-0344">Guanine-nucleotide releasing factor</keyword>
<dbReference type="InterPro" id="IPR000651">
    <property type="entry name" value="Ras-like_Gua-exchang_fac_N"/>
</dbReference>
<feature type="compositionally biased region" description="Basic and acidic residues" evidence="3">
    <location>
        <begin position="13"/>
        <end position="24"/>
    </location>
</feature>
<dbReference type="Pfam" id="PF00618">
    <property type="entry name" value="RasGEF_N"/>
    <property type="match status" value="1"/>
</dbReference>
<feature type="region of interest" description="Disordered" evidence="3">
    <location>
        <begin position="122"/>
        <end position="193"/>
    </location>
</feature>
<gene>
    <name evidence="5" type="ORF">THASP1DRAFT_33756</name>
</gene>
<protein>
    <submittedName>
        <fullName evidence="5">Ras guanine nucleotide exchange factor domain-containing protein</fullName>
    </submittedName>
</protein>